<organism evidence="3 4">
    <name type="scientific">Candidatus Geothrix skivensis</name>
    <dbReference type="NCBI Taxonomy" id="2954439"/>
    <lineage>
        <taxon>Bacteria</taxon>
        <taxon>Pseudomonadati</taxon>
        <taxon>Acidobacteriota</taxon>
        <taxon>Holophagae</taxon>
        <taxon>Holophagales</taxon>
        <taxon>Holophagaceae</taxon>
        <taxon>Geothrix</taxon>
    </lineage>
</organism>
<reference evidence="3" key="1">
    <citation type="submission" date="2020-10" db="EMBL/GenBank/DDBJ databases">
        <title>Connecting structure to function with the recovery of over 1000 high-quality activated sludge metagenome-assembled genomes encoding full-length rRNA genes using long-read sequencing.</title>
        <authorList>
            <person name="Singleton C.M."/>
            <person name="Petriglieri F."/>
            <person name="Kristensen J.M."/>
            <person name="Kirkegaard R.H."/>
            <person name="Michaelsen T.Y."/>
            <person name="Andersen M.H."/>
            <person name="Karst S.M."/>
            <person name="Dueholm M.S."/>
            <person name="Nielsen P.H."/>
            <person name="Albertsen M."/>
        </authorList>
    </citation>
    <scope>NUCLEOTIDE SEQUENCE</scope>
    <source>
        <strain evidence="3">Skiv_18-Q3-R9-52_MAXAC.067</strain>
    </source>
</reference>
<dbReference type="GO" id="GO:0003824">
    <property type="term" value="F:catalytic activity"/>
    <property type="evidence" value="ECO:0007669"/>
    <property type="project" value="InterPro"/>
</dbReference>
<dbReference type="SUPFAM" id="SSF46767">
    <property type="entry name" value="Methylated DNA-protein cysteine methyltransferase, C-terminal domain"/>
    <property type="match status" value="1"/>
</dbReference>
<evidence type="ECO:0000313" key="4">
    <source>
        <dbReference type="Proteomes" id="UP000886657"/>
    </source>
</evidence>
<dbReference type="PANTHER" id="PTHR42942:SF1">
    <property type="entry name" value="ALKYLTRANSFERASE-LIKE PROTEIN 1"/>
    <property type="match status" value="1"/>
</dbReference>
<dbReference type="InterPro" id="IPR036217">
    <property type="entry name" value="MethylDNA_cys_MeTrfase_DNAb"/>
</dbReference>
<protein>
    <submittedName>
        <fullName evidence="3">MGMT family protein</fullName>
    </submittedName>
</protein>
<dbReference type="InterPro" id="IPR014048">
    <property type="entry name" value="MethylDNA_cys_MeTrfase_DNA-bd"/>
</dbReference>
<accession>A0A9D7XHA3</accession>
<name>A0A9D7XHA3_9BACT</name>
<evidence type="ECO:0000259" key="2">
    <source>
        <dbReference type="Pfam" id="PF01035"/>
    </source>
</evidence>
<dbReference type="Gene3D" id="1.10.10.10">
    <property type="entry name" value="Winged helix-like DNA-binding domain superfamily/Winged helix DNA-binding domain"/>
    <property type="match status" value="1"/>
</dbReference>
<feature type="domain" description="Methylated-DNA-[protein]-cysteine S-methyltransferase DNA binding" evidence="2">
    <location>
        <begin position="17"/>
        <end position="99"/>
    </location>
</feature>
<dbReference type="InterPro" id="IPR052520">
    <property type="entry name" value="ATL_DNA_repair"/>
</dbReference>
<dbReference type="AlphaFoldDB" id="A0A9D7XHA3"/>
<dbReference type="InterPro" id="IPR036388">
    <property type="entry name" value="WH-like_DNA-bd_sf"/>
</dbReference>
<keyword evidence="1" id="KW-0227">DNA damage</keyword>
<sequence length="118" mass="13126">MPTGSRKSLESPALVPDFRALVLAVVKRIPKGKLASYGQVAALVGFPQRPRQVGMVLSGLSEGTKLPWHRVVNNRGYVPSRGRWWGAFEQIGRLRDEGIEVDDLGNLDLEAHRWVPRS</sequence>
<evidence type="ECO:0000256" key="1">
    <source>
        <dbReference type="ARBA" id="ARBA00022763"/>
    </source>
</evidence>
<dbReference type="Proteomes" id="UP000886657">
    <property type="component" value="Unassembled WGS sequence"/>
</dbReference>
<dbReference type="PANTHER" id="PTHR42942">
    <property type="entry name" value="6-O-METHYLGUANINE DNA METHYLTRANSFERASE"/>
    <property type="match status" value="1"/>
</dbReference>
<dbReference type="EMBL" id="JADKIO010000005">
    <property type="protein sequence ID" value="MBK9795468.1"/>
    <property type="molecule type" value="Genomic_DNA"/>
</dbReference>
<dbReference type="CDD" id="cd06445">
    <property type="entry name" value="ATase"/>
    <property type="match status" value="1"/>
</dbReference>
<gene>
    <name evidence="3" type="ORF">IPP58_03035</name>
</gene>
<comment type="caution">
    <text evidence="3">The sequence shown here is derived from an EMBL/GenBank/DDBJ whole genome shotgun (WGS) entry which is preliminary data.</text>
</comment>
<proteinExistence type="predicted"/>
<evidence type="ECO:0000313" key="3">
    <source>
        <dbReference type="EMBL" id="MBK9795468.1"/>
    </source>
</evidence>
<dbReference type="Pfam" id="PF01035">
    <property type="entry name" value="DNA_binding_1"/>
    <property type="match status" value="1"/>
</dbReference>
<dbReference type="GO" id="GO:0006281">
    <property type="term" value="P:DNA repair"/>
    <property type="evidence" value="ECO:0007669"/>
    <property type="project" value="InterPro"/>
</dbReference>